<proteinExistence type="predicted"/>
<accession>A0A0G0MDK7</accession>
<name>A0A0G0MDK7_9BACT</name>
<reference evidence="1 2" key="1">
    <citation type="journal article" date="2015" name="Nature">
        <title>rRNA introns, odd ribosomes, and small enigmatic genomes across a large radiation of phyla.</title>
        <authorList>
            <person name="Brown C.T."/>
            <person name="Hug L.A."/>
            <person name="Thomas B.C."/>
            <person name="Sharon I."/>
            <person name="Castelle C.J."/>
            <person name="Singh A."/>
            <person name="Wilkins M.J."/>
            <person name="Williams K.H."/>
            <person name="Banfield J.F."/>
        </authorList>
    </citation>
    <scope>NUCLEOTIDE SEQUENCE [LARGE SCALE GENOMIC DNA]</scope>
</reference>
<organism evidence="1 2">
    <name type="scientific">Candidatus Woesebacteria bacterium GW2011_GWA1_39_12</name>
    <dbReference type="NCBI Taxonomy" id="1618549"/>
    <lineage>
        <taxon>Bacteria</taxon>
        <taxon>Candidatus Woeseibacteriota</taxon>
    </lineage>
</organism>
<evidence type="ECO:0000313" key="2">
    <source>
        <dbReference type="Proteomes" id="UP000034325"/>
    </source>
</evidence>
<dbReference type="Gene3D" id="3.40.50.300">
    <property type="entry name" value="P-loop containing nucleotide triphosphate hydrolases"/>
    <property type="match status" value="1"/>
</dbReference>
<dbReference type="EMBL" id="LBWA01000003">
    <property type="protein sequence ID" value="KKQ98420.1"/>
    <property type="molecule type" value="Genomic_DNA"/>
</dbReference>
<dbReference type="InterPro" id="IPR027417">
    <property type="entry name" value="P-loop_NTPase"/>
</dbReference>
<dbReference type="Proteomes" id="UP000034325">
    <property type="component" value="Unassembled WGS sequence"/>
</dbReference>
<evidence type="ECO:0000313" key="1">
    <source>
        <dbReference type="EMBL" id="KKQ98420.1"/>
    </source>
</evidence>
<gene>
    <name evidence="1" type="ORF">UT23_C0003G0047</name>
</gene>
<sequence length="225" mass="25455">MTESELKIGAVEGNSFSGKTTLVKELEAEYGLSVVWEPSAYLSKFPSFPPETYAEAKKAIDIFVDVEKRRSTDAIELAQKNGIVVMDRSLWTYSAFQYVVMKRMPNIPNSYLYSLDILQRHIDNKEIVVPGAVVSLIPKNQEEFERRVRERGRVGIGFLNDWGTTVLIEQLYGIVINCVYAKNNGRSVITSDNVKELAAETSQFLQQSDCFVDAILAFDQLRILK</sequence>
<comment type="caution">
    <text evidence="1">The sequence shown here is derived from an EMBL/GenBank/DDBJ whole genome shotgun (WGS) entry which is preliminary data.</text>
</comment>
<dbReference type="SUPFAM" id="SSF52540">
    <property type="entry name" value="P-loop containing nucleoside triphosphate hydrolases"/>
    <property type="match status" value="1"/>
</dbReference>
<dbReference type="AlphaFoldDB" id="A0A0G0MDK7"/>
<protein>
    <submittedName>
        <fullName evidence="1">Uncharacterized protein</fullName>
    </submittedName>
</protein>